<dbReference type="EMBL" id="JAZHOV010000008">
    <property type="protein sequence ID" value="MEF2256201.1"/>
    <property type="molecule type" value="Genomic_DNA"/>
</dbReference>
<evidence type="ECO:0000313" key="2">
    <source>
        <dbReference type="Proteomes" id="UP001351900"/>
    </source>
</evidence>
<dbReference type="Pfam" id="PF13814">
    <property type="entry name" value="Replic_Relax"/>
    <property type="match status" value="1"/>
</dbReference>
<dbReference type="Proteomes" id="UP001351900">
    <property type="component" value="Unassembled WGS sequence"/>
</dbReference>
<dbReference type="InterPro" id="IPR025855">
    <property type="entry name" value="Replic_Relax"/>
</dbReference>
<name>A0ABU7V940_9MICO</name>
<sequence length="268" mass="30297">MSAIGPAMRARIAEHLSERDWAILRFLSRHRYATTTHIHRRFFTGHASQGAATRATIRVLDRLLSLRVVSRLERRIGGVRHGSAGFIWHLDAAGEHLTRDPGSARRRYPGPSTPFLDHTLQITETAVALYEAALAGRFTVAKEEVEAEAWRSYLGPSGAATVLKPDLFVTLTTSDYDDHWYLEIDRGTEWTPTLLTKCRAYEHYRRTGRAQKEHGVFPRVLWIVPTEKRAQNLRTAIATDTTLTDRLFVTTTPEHFIDVLTAGGDEEP</sequence>
<gene>
    <name evidence="1" type="ORF">V2V91_13820</name>
</gene>
<accession>A0ABU7V940</accession>
<organism evidence="1 2">
    <name type="scientific">Microbacterium schleiferi</name>
    <dbReference type="NCBI Taxonomy" id="69362"/>
    <lineage>
        <taxon>Bacteria</taxon>
        <taxon>Bacillati</taxon>
        <taxon>Actinomycetota</taxon>
        <taxon>Actinomycetes</taxon>
        <taxon>Micrococcales</taxon>
        <taxon>Microbacteriaceae</taxon>
        <taxon>Microbacterium</taxon>
    </lineage>
</organism>
<comment type="caution">
    <text evidence="1">The sequence shown here is derived from an EMBL/GenBank/DDBJ whole genome shotgun (WGS) entry which is preliminary data.</text>
</comment>
<evidence type="ECO:0000313" key="1">
    <source>
        <dbReference type="EMBL" id="MEF2256201.1"/>
    </source>
</evidence>
<protein>
    <submittedName>
        <fullName evidence="1">Replication-relaxation family protein</fullName>
    </submittedName>
</protein>
<proteinExistence type="predicted"/>
<reference evidence="1 2" key="1">
    <citation type="submission" date="2024-01" db="EMBL/GenBank/DDBJ databases">
        <title>the genome sequence of strain Microbacterium schleiferi NBRC 15075.</title>
        <authorList>
            <person name="Ding Y."/>
            <person name="Zhang G."/>
        </authorList>
    </citation>
    <scope>NUCLEOTIDE SEQUENCE [LARGE SCALE GENOMIC DNA]</scope>
    <source>
        <strain evidence="1 2">NBRC 15075</strain>
    </source>
</reference>
<dbReference type="RefSeq" id="WP_331792282.1">
    <property type="nucleotide sequence ID" value="NZ_BAAAUO010000001.1"/>
</dbReference>
<keyword evidence="2" id="KW-1185">Reference proteome</keyword>